<dbReference type="Pfam" id="PF01490">
    <property type="entry name" value="Aa_trans"/>
    <property type="match status" value="1"/>
</dbReference>
<feature type="transmembrane region" description="Helical" evidence="6">
    <location>
        <begin position="642"/>
        <end position="667"/>
    </location>
</feature>
<dbReference type="InterPro" id="IPR013057">
    <property type="entry name" value="AA_transpt_TM"/>
</dbReference>
<dbReference type="PANTHER" id="PTHR22950">
    <property type="entry name" value="AMINO ACID TRANSPORTER"/>
    <property type="match status" value="1"/>
</dbReference>
<evidence type="ECO:0000256" key="2">
    <source>
        <dbReference type="ARBA" id="ARBA00022692"/>
    </source>
</evidence>
<accession>A0A640KNW7</accession>
<dbReference type="GO" id="GO:0015179">
    <property type="term" value="F:L-amino acid transmembrane transporter activity"/>
    <property type="evidence" value="ECO:0007669"/>
    <property type="project" value="TreeGrafter"/>
</dbReference>
<feature type="transmembrane region" description="Helical" evidence="6">
    <location>
        <begin position="302"/>
        <end position="321"/>
    </location>
</feature>
<dbReference type="Proteomes" id="UP000419144">
    <property type="component" value="Unassembled WGS sequence"/>
</dbReference>
<dbReference type="VEuPathDB" id="TriTrypDB:LtaPh_3122681"/>
<comment type="caution">
    <text evidence="8">The sequence shown here is derived from an EMBL/GenBank/DDBJ whole genome shotgun (WGS) entry which is preliminary data.</text>
</comment>
<sequence length="670" mass="72932">MRVARLFHLASAPSRSSGAAAPFRTLSPPSLPCPPSAPACLLLLRHTNTLICPRPTPGCRSLSSFLLRWLRHTASLTPNRPADSRPRTHPVQQREEYPDHASRHSGATLDLPRSSTMMESAPRTDEPTAASPSAGQRSQCLPPSQPRHTGFLGVLESIRDTCLKAVYVIVPPGGILSGAFNMASASIGAGILGLPAATDSAGIILALILIAVITYFSVFSMYILALASENTGIKTFEGLARWLFPAKRYAFSYWAAFIRFFHGFSGCVAYVISVGNCFGAIFTGAEKQNPDNSAIRFLASTQGNRVLTVIVWVCIMLPMVIPKHIDSLRYASAIAVTFMVYFVFVVVAHSSRNGLSETSKHVVVSGNQADDDKLEHNSVFLFRTGNSVIHSVGIFVFAYVCQVNAQEVLWDMRPEVRTTKNYTLAALIGMLLCGTLYVLVAVFGYFDFGTKNLQGKSLLLMFNPLEEAYIMVAYVSVMIKLCVAYALLTIAARNSLYYLIGFQHRYRNRTEAVVAEERSSLSDDADATVQSGKPDGVDKNHSMEGTMKDRNSPYAADEGAGEKFVDGNEESTTYVDNIPFWQHVIVVLVLSVASLLCGLFIPNINTVFGFAGSISGGFIAFIFPALFVMYSGNFTVAQVGWFTYLNTYLLLICGVVGIVFGTGGTIYETV</sequence>
<name>A0A640KNW7_LEITA</name>
<keyword evidence="3 6" id="KW-1133">Transmembrane helix</keyword>
<dbReference type="PANTHER" id="PTHR22950:SF369">
    <property type="entry name" value="ACID TRANSPORTER 1, PUTATIVE-RELATED"/>
    <property type="match status" value="1"/>
</dbReference>
<evidence type="ECO:0000256" key="6">
    <source>
        <dbReference type="SAM" id="Phobius"/>
    </source>
</evidence>
<evidence type="ECO:0000256" key="3">
    <source>
        <dbReference type="ARBA" id="ARBA00022989"/>
    </source>
</evidence>
<dbReference type="GO" id="GO:0016020">
    <property type="term" value="C:membrane"/>
    <property type="evidence" value="ECO:0007669"/>
    <property type="project" value="UniProtKB-SubCell"/>
</dbReference>
<feature type="transmembrane region" description="Helical" evidence="6">
    <location>
        <begin position="468"/>
        <end position="488"/>
    </location>
</feature>
<gene>
    <name evidence="8" type="ORF">LtaPh_3122681</name>
</gene>
<dbReference type="GO" id="GO:0005737">
    <property type="term" value="C:cytoplasm"/>
    <property type="evidence" value="ECO:0007669"/>
    <property type="project" value="TreeGrafter"/>
</dbReference>
<feature type="transmembrane region" description="Helical" evidence="6">
    <location>
        <begin position="580"/>
        <end position="601"/>
    </location>
</feature>
<feature type="domain" description="Amino acid transporter transmembrane" evidence="7">
    <location>
        <begin position="173"/>
        <end position="666"/>
    </location>
</feature>
<feature type="compositionally biased region" description="Basic and acidic residues" evidence="5">
    <location>
        <begin position="535"/>
        <end position="551"/>
    </location>
</feature>
<evidence type="ECO:0000256" key="1">
    <source>
        <dbReference type="ARBA" id="ARBA00004141"/>
    </source>
</evidence>
<evidence type="ECO:0000313" key="9">
    <source>
        <dbReference type="Proteomes" id="UP000419144"/>
    </source>
</evidence>
<keyword evidence="9" id="KW-1185">Reference proteome</keyword>
<dbReference type="EMBL" id="BLBS01000047">
    <property type="protein sequence ID" value="GET91182.1"/>
    <property type="molecule type" value="Genomic_DNA"/>
</dbReference>
<keyword evidence="2 6" id="KW-0812">Transmembrane</keyword>
<evidence type="ECO:0000313" key="8">
    <source>
        <dbReference type="EMBL" id="GET91182.1"/>
    </source>
</evidence>
<feature type="compositionally biased region" description="Polar residues" evidence="5">
    <location>
        <begin position="130"/>
        <end position="142"/>
    </location>
</feature>
<dbReference type="OrthoDB" id="263944at2759"/>
<feature type="transmembrane region" description="Helical" evidence="6">
    <location>
        <begin position="328"/>
        <end position="348"/>
    </location>
</feature>
<evidence type="ECO:0000256" key="5">
    <source>
        <dbReference type="SAM" id="MobiDB-lite"/>
    </source>
</evidence>
<feature type="transmembrane region" description="Helical" evidence="6">
    <location>
        <begin position="249"/>
        <end position="282"/>
    </location>
</feature>
<feature type="region of interest" description="Disordered" evidence="5">
    <location>
        <begin position="523"/>
        <end position="552"/>
    </location>
</feature>
<reference evidence="8" key="1">
    <citation type="submission" date="2019-11" db="EMBL/GenBank/DDBJ databases">
        <title>Leishmania tarentolae CDS.</title>
        <authorList>
            <person name="Goto Y."/>
            <person name="Yamagishi J."/>
        </authorList>
    </citation>
    <scope>NUCLEOTIDE SEQUENCE [LARGE SCALE GENOMIC DNA]</scope>
    <source>
        <strain evidence="8">Parrot Tar II</strain>
    </source>
</reference>
<comment type="subcellular location">
    <subcellularLocation>
        <location evidence="1">Membrane</location>
        <topology evidence="1">Multi-pass membrane protein</topology>
    </subcellularLocation>
</comment>
<feature type="transmembrane region" description="Helical" evidence="6">
    <location>
        <begin position="380"/>
        <end position="401"/>
    </location>
</feature>
<organism evidence="8 9">
    <name type="scientific">Leishmania tarentolae</name>
    <name type="common">Sauroleishmania tarentolae</name>
    <dbReference type="NCBI Taxonomy" id="5689"/>
    <lineage>
        <taxon>Eukaryota</taxon>
        <taxon>Discoba</taxon>
        <taxon>Euglenozoa</taxon>
        <taxon>Kinetoplastea</taxon>
        <taxon>Metakinetoplastina</taxon>
        <taxon>Trypanosomatida</taxon>
        <taxon>Trypanosomatidae</taxon>
        <taxon>Leishmaniinae</taxon>
        <taxon>Leishmania</taxon>
        <taxon>lizard Leishmania</taxon>
    </lineage>
</organism>
<feature type="compositionally biased region" description="Basic and acidic residues" evidence="5">
    <location>
        <begin position="82"/>
        <end position="102"/>
    </location>
</feature>
<feature type="region of interest" description="Disordered" evidence="5">
    <location>
        <begin position="76"/>
        <end position="145"/>
    </location>
</feature>
<feature type="transmembrane region" description="Helical" evidence="6">
    <location>
        <begin position="607"/>
        <end position="630"/>
    </location>
</feature>
<dbReference type="AlphaFoldDB" id="A0A640KNW7"/>
<evidence type="ECO:0000256" key="4">
    <source>
        <dbReference type="ARBA" id="ARBA00023136"/>
    </source>
</evidence>
<evidence type="ECO:0000259" key="7">
    <source>
        <dbReference type="Pfam" id="PF01490"/>
    </source>
</evidence>
<feature type="transmembrane region" description="Helical" evidence="6">
    <location>
        <begin position="422"/>
        <end position="448"/>
    </location>
</feature>
<feature type="transmembrane region" description="Helical" evidence="6">
    <location>
        <begin position="203"/>
        <end position="228"/>
    </location>
</feature>
<keyword evidence="4 6" id="KW-0472">Membrane</keyword>
<proteinExistence type="predicted"/>
<protein>
    <submittedName>
        <fullName evidence="8">Amino acid permease</fullName>
    </submittedName>
</protein>